<dbReference type="RefSeq" id="WP_203991726.1">
    <property type="nucleotide sequence ID" value="NZ_BOOU01000077.1"/>
</dbReference>
<dbReference type="AlphaFoldDB" id="A0A919R7G2"/>
<evidence type="ECO:0008006" key="3">
    <source>
        <dbReference type="Google" id="ProtNLM"/>
    </source>
</evidence>
<name>A0A919R7G2_9ACTN</name>
<sequence>MTPSPRSIRFEEAVLDKLARFVMDHPGLSVSAAVNLLVAEALRMEEHPGIFFRSGPAGRRAVTAGGPDVWELVRAVKTTRAADQEAAPDEIVEMVSEHSGVTVGQVRAAVGYWSAYPEEIDQQIEAAEQAARAAEERWRRERGLLAS</sequence>
<accession>A0A919R7G2</accession>
<gene>
    <name evidence="1" type="ORF">Sru01_56400</name>
</gene>
<proteinExistence type="predicted"/>
<organism evidence="1 2">
    <name type="scientific">Sphaerisporangium rufum</name>
    <dbReference type="NCBI Taxonomy" id="1381558"/>
    <lineage>
        <taxon>Bacteria</taxon>
        <taxon>Bacillati</taxon>
        <taxon>Actinomycetota</taxon>
        <taxon>Actinomycetes</taxon>
        <taxon>Streptosporangiales</taxon>
        <taxon>Streptosporangiaceae</taxon>
        <taxon>Sphaerisporangium</taxon>
    </lineage>
</organism>
<protein>
    <recommendedName>
        <fullName evidence="3">CopG family transcriptional regulator</fullName>
    </recommendedName>
</protein>
<evidence type="ECO:0000313" key="1">
    <source>
        <dbReference type="EMBL" id="GII80658.1"/>
    </source>
</evidence>
<keyword evidence="2" id="KW-1185">Reference proteome</keyword>
<dbReference type="EMBL" id="BOOU01000077">
    <property type="protein sequence ID" value="GII80658.1"/>
    <property type="molecule type" value="Genomic_DNA"/>
</dbReference>
<evidence type="ECO:0000313" key="2">
    <source>
        <dbReference type="Proteomes" id="UP000655287"/>
    </source>
</evidence>
<reference evidence="1" key="1">
    <citation type="submission" date="2021-01" db="EMBL/GenBank/DDBJ databases">
        <title>Whole genome shotgun sequence of Sphaerisporangium rufum NBRC 109079.</title>
        <authorList>
            <person name="Komaki H."/>
            <person name="Tamura T."/>
        </authorList>
    </citation>
    <scope>NUCLEOTIDE SEQUENCE</scope>
    <source>
        <strain evidence="1">NBRC 109079</strain>
    </source>
</reference>
<comment type="caution">
    <text evidence="1">The sequence shown here is derived from an EMBL/GenBank/DDBJ whole genome shotgun (WGS) entry which is preliminary data.</text>
</comment>
<dbReference type="Proteomes" id="UP000655287">
    <property type="component" value="Unassembled WGS sequence"/>
</dbReference>